<keyword evidence="4" id="KW-1185">Reference proteome</keyword>
<evidence type="ECO:0000259" key="2">
    <source>
        <dbReference type="Pfam" id="PF26215"/>
    </source>
</evidence>
<evidence type="ECO:0000313" key="4">
    <source>
        <dbReference type="Proteomes" id="UP001162164"/>
    </source>
</evidence>
<dbReference type="EMBL" id="JAPWTJ010000608">
    <property type="protein sequence ID" value="KAJ8976939.1"/>
    <property type="molecule type" value="Genomic_DNA"/>
</dbReference>
<feature type="domain" description="GIY-YIG" evidence="1">
    <location>
        <begin position="186"/>
        <end position="226"/>
    </location>
</feature>
<proteinExistence type="predicted"/>
<dbReference type="PANTHER" id="PTHR21301:SF10">
    <property type="entry name" value="REVERSE TRANSCRIPTASE DOMAIN-CONTAINING PROTEIN"/>
    <property type="match status" value="1"/>
</dbReference>
<dbReference type="Gene3D" id="3.40.1440.10">
    <property type="entry name" value="GIY-YIG endonuclease"/>
    <property type="match status" value="1"/>
</dbReference>
<name>A0ABQ9JFI0_9CUCU</name>
<dbReference type="SUPFAM" id="SSF82771">
    <property type="entry name" value="GIY-YIG endonuclease"/>
    <property type="match status" value="1"/>
</dbReference>
<feature type="domain" description="Helix-turn-helix" evidence="2">
    <location>
        <begin position="90"/>
        <end position="146"/>
    </location>
</feature>
<dbReference type="Proteomes" id="UP001162164">
    <property type="component" value="Unassembled WGS sequence"/>
</dbReference>
<evidence type="ECO:0000259" key="1">
    <source>
        <dbReference type="Pfam" id="PF01541"/>
    </source>
</evidence>
<protein>
    <recommendedName>
        <fullName evidence="5">GIY-YIG domain-containing protein</fullName>
    </recommendedName>
</protein>
<dbReference type="InterPro" id="IPR058912">
    <property type="entry name" value="HTH_animal"/>
</dbReference>
<dbReference type="Pfam" id="PF26215">
    <property type="entry name" value="HTH_animal"/>
    <property type="match status" value="1"/>
</dbReference>
<evidence type="ECO:0000313" key="3">
    <source>
        <dbReference type="EMBL" id="KAJ8976939.1"/>
    </source>
</evidence>
<organism evidence="3 4">
    <name type="scientific">Molorchus minor</name>
    <dbReference type="NCBI Taxonomy" id="1323400"/>
    <lineage>
        <taxon>Eukaryota</taxon>
        <taxon>Metazoa</taxon>
        <taxon>Ecdysozoa</taxon>
        <taxon>Arthropoda</taxon>
        <taxon>Hexapoda</taxon>
        <taxon>Insecta</taxon>
        <taxon>Pterygota</taxon>
        <taxon>Neoptera</taxon>
        <taxon>Endopterygota</taxon>
        <taxon>Coleoptera</taxon>
        <taxon>Polyphaga</taxon>
        <taxon>Cucujiformia</taxon>
        <taxon>Chrysomeloidea</taxon>
        <taxon>Cerambycidae</taxon>
        <taxon>Lamiinae</taxon>
        <taxon>Monochamini</taxon>
        <taxon>Molorchus</taxon>
    </lineage>
</organism>
<dbReference type="CDD" id="cd10442">
    <property type="entry name" value="GIY-YIG_PLEs"/>
    <property type="match status" value="1"/>
</dbReference>
<dbReference type="Pfam" id="PF01541">
    <property type="entry name" value="GIY-YIG"/>
    <property type="match status" value="1"/>
</dbReference>
<evidence type="ECO:0008006" key="5">
    <source>
        <dbReference type="Google" id="ProtNLM"/>
    </source>
</evidence>
<gene>
    <name evidence="3" type="ORF">NQ317_012224</name>
</gene>
<dbReference type="InterPro" id="IPR000305">
    <property type="entry name" value="GIY-YIG_endonuc"/>
</dbReference>
<comment type="caution">
    <text evidence="3">The sequence shown here is derived from an EMBL/GenBank/DDBJ whole genome shotgun (WGS) entry which is preliminary data.</text>
</comment>
<dbReference type="InterPro" id="IPR035901">
    <property type="entry name" value="GIY-YIG_endonuc_sf"/>
</dbReference>
<sequence length="304" mass="35609">MDDLIEDSLPKLDFQIPFLKKYVDDMILSIPQGGTEQLLQVFNNYDTYLQFTIENEDEQHSVPFLDTKLIRKEDNTIITSWYTKPGASGRFLHYESYHHQRHKINLVLGMKNRIVRTSHPTLCTQNMHTLFERFKKSGYPPKLLNSLLFNRSHINDNDNPPGITTPLKYFSVPYLDKDNIFNSSNMIYCMTCLDCDKKYIGQTCRKLKDRITAHKSDIRNNKQSCTLARHVVDHNHSIDYENVKILDTENNLHKRLFLEMAHIFKEDNTMNARTDIESLSILYTYLLSLDKDNNTHDRSLGVTI</sequence>
<dbReference type="PANTHER" id="PTHR21301">
    <property type="entry name" value="REVERSE TRANSCRIPTASE"/>
    <property type="match status" value="1"/>
</dbReference>
<reference evidence="3" key="1">
    <citation type="journal article" date="2023" name="Insect Mol. Biol.">
        <title>Genome sequencing provides insights into the evolution of gene families encoding plant cell wall-degrading enzymes in longhorned beetles.</title>
        <authorList>
            <person name="Shin N.R."/>
            <person name="Okamura Y."/>
            <person name="Kirsch R."/>
            <person name="Pauchet Y."/>
        </authorList>
    </citation>
    <scope>NUCLEOTIDE SEQUENCE</scope>
    <source>
        <strain evidence="3">MMC_N1</strain>
    </source>
</reference>
<accession>A0ABQ9JFI0</accession>